<proteinExistence type="inferred from homology"/>
<feature type="binding site" evidence="9">
    <location>
        <begin position="249"/>
        <end position="250"/>
    </location>
    <ligand>
        <name>FMN</name>
        <dbReference type="ChEBI" id="CHEBI:58210"/>
    </ligand>
</feature>
<comment type="cofactor">
    <cofactor evidence="9">
        <name>FMN</name>
        <dbReference type="ChEBI" id="CHEBI:58210"/>
    </cofactor>
    <text evidence="9">Binds 1 FMN per subunit.</text>
</comment>
<feature type="active site" description="Nucleophile" evidence="9">
    <location>
        <position position="138"/>
    </location>
</feature>
<dbReference type="InterPro" id="IPR049622">
    <property type="entry name" value="Dihydroorotate_DH_I"/>
</dbReference>
<comment type="similarity">
    <text evidence="3 9">Belongs to the dihydroorotate dehydrogenase family. Type 1 subfamily.</text>
</comment>
<dbReference type="GO" id="GO:0004589">
    <property type="term" value="F:dihydroorotate dehydrogenase (NAD+) activity"/>
    <property type="evidence" value="ECO:0007669"/>
    <property type="project" value="UniProtKB-EC"/>
</dbReference>
<feature type="binding site" evidence="9">
    <location>
        <begin position="73"/>
        <end position="77"/>
    </location>
    <ligand>
        <name>substrate</name>
    </ligand>
</feature>
<comment type="caution">
    <text evidence="9">Lacks conserved residue(s) required for the propagation of feature annotation.</text>
</comment>
<comment type="catalytic activity">
    <reaction evidence="9">
        <text>(S)-dihydroorotate + A = orotate + AH2</text>
        <dbReference type="Rhea" id="RHEA:18073"/>
        <dbReference type="ChEBI" id="CHEBI:13193"/>
        <dbReference type="ChEBI" id="CHEBI:17499"/>
        <dbReference type="ChEBI" id="CHEBI:30839"/>
        <dbReference type="ChEBI" id="CHEBI:30864"/>
    </reaction>
</comment>
<keyword evidence="6 9" id="KW-0288">FMN</keyword>
<dbReference type="PIRSF" id="PIRSF000164">
    <property type="entry name" value="DHO_oxidase"/>
    <property type="match status" value="1"/>
</dbReference>
<feature type="domain" description="Dihydroorotate dehydrogenase catalytic" evidence="10">
    <location>
        <begin position="9"/>
        <end position="289"/>
    </location>
</feature>
<reference evidence="11 12" key="1">
    <citation type="submission" date="2024-04" db="EMBL/GenBank/DDBJ databases">
        <title>Human intestinal bacterial collection.</title>
        <authorList>
            <person name="Pauvert C."/>
            <person name="Hitch T.C.A."/>
            <person name="Clavel T."/>
        </authorList>
    </citation>
    <scope>NUCLEOTIDE SEQUENCE [LARGE SCALE GENOMIC DNA]</scope>
    <source>
        <strain evidence="11 12">CLA-AA-H197</strain>
    </source>
</reference>
<dbReference type="InterPro" id="IPR005720">
    <property type="entry name" value="Dihydroorotate_DH_cat"/>
</dbReference>
<keyword evidence="7 9" id="KW-0665">Pyrimidine biosynthesis</keyword>
<feature type="binding site" evidence="9">
    <location>
        <position position="49"/>
    </location>
    <ligand>
        <name>substrate</name>
    </ligand>
</feature>
<comment type="function">
    <text evidence="9">Catalyzes the conversion of dihydroorotate to orotate.</text>
</comment>
<accession>A0ABV1IH24</accession>
<evidence type="ECO:0000256" key="3">
    <source>
        <dbReference type="ARBA" id="ARBA00008008"/>
    </source>
</evidence>
<feature type="binding site" evidence="9">
    <location>
        <position position="135"/>
    </location>
    <ligand>
        <name>FMN</name>
        <dbReference type="ChEBI" id="CHEBI:58210"/>
    </ligand>
</feature>
<feature type="binding site" evidence="9">
    <location>
        <begin position="49"/>
        <end position="50"/>
    </location>
    <ligand>
        <name>FMN</name>
        <dbReference type="ChEBI" id="CHEBI:58210"/>
    </ligand>
</feature>
<dbReference type="NCBIfam" id="NF005574">
    <property type="entry name" value="PRK07259.1"/>
    <property type="match status" value="1"/>
</dbReference>
<dbReference type="InterPro" id="IPR050074">
    <property type="entry name" value="DHO_dehydrogenase"/>
</dbReference>
<feature type="binding site" evidence="9">
    <location>
        <begin position="271"/>
        <end position="272"/>
    </location>
    <ligand>
        <name>FMN</name>
        <dbReference type="ChEBI" id="CHEBI:58210"/>
    </ligand>
</feature>
<dbReference type="RefSeq" id="WP_349182838.1">
    <property type="nucleotide sequence ID" value="NZ_JBBNGS010000014.1"/>
</dbReference>
<dbReference type="EC" id="1.3.-.-" evidence="9"/>
<dbReference type="NCBIfam" id="TIGR01037">
    <property type="entry name" value="pyrD_sub1_fam"/>
    <property type="match status" value="1"/>
</dbReference>
<feature type="binding site" evidence="9">
    <location>
        <position position="25"/>
    </location>
    <ligand>
        <name>FMN</name>
        <dbReference type="ChEBI" id="CHEBI:58210"/>
    </ligand>
</feature>
<dbReference type="InterPro" id="IPR013785">
    <property type="entry name" value="Aldolase_TIM"/>
</dbReference>
<keyword evidence="4 9" id="KW-0963">Cytoplasm</keyword>
<evidence type="ECO:0000256" key="6">
    <source>
        <dbReference type="ARBA" id="ARBA00022643"/>
    </source>
</evidence>
<dbReference type="HAMAP" id="MF_00224">
    <property type="entry name" value="DHO_dh_type1"/>
    <property type="match status" value="1"/>
</dbReference>
<dbReference type="EMBL" id="JBBNGS010000014">
    <property type="protein sequence ID" value="MEQ2638204.1"/>
    <property type="molecule type" value="Genomic_DNA"/>
</dbReference>
<evidence type="ECO:0000256" key="4">
    <source>
        <dbReference type="ARBA" id="ARBA00022490"/>
    </source>
</evidence>
<dbReference type="CDD" id="cd04740">
    <property type="entry name" value="DHOD_1B_like"/>
    <property type="match status" value="1"/>
</dbReference>
<keyword evidence="5 9" id="KW-0285">Flavoprotein</keyword>
<evidence type="ECO:0000313" key="11">
    <source>
        <dbReference type="EMBL" id="MEQ2638204.1"/>
    </source>
</evidence>
<name>A0ABV1IH24_9ACTN</name>
<feature type="binding site" evidence="9">
    <location>
        <position position="223"/>
    </location>
    <ligand>
        <name>FMN</name>
        <dbReference type="ChEBI" id="CHEBI:58210"/>
    </ligand>
</feature>
<dbReference type="InterPro" id="IPR033888">
    <property type="entry name" value="DHOD_1B"/>
</dbReference>
<dbReference type="Proteomes" id="UP001478817">
    <property type="component" value="Unassembled WGS sequence"/>
</dbReference>
<dbReference type="InterPro" id="IPR024920">
    <property type="entry name" value="Dihydroorotate_DH_1"/>
</dbReference>
<dbReference type="PANTHER" id="PTHR48109">
    <property type="entry name" value="DIHYDROOROTATE DEHYDROGENASE (QUINONE), MITOCHONDRIAL-RELATED"/>
    <property type="match status" value="1"/>
</dbReference>
<feature type="binding site" evidence="9">
    <location>
        <position position="135"/>
    </location>
    <ligand>
        <name>substrate</name>
    </ligand>
</feature>
<protein>
    <recommendedName>
        <fullName evidence="9">Dihydroorotate dehydrogenase</fullName>
        <shortName evidence="9">DHOD</shortName>
        <shortName evidence="9">DHODase</shortName>
        <shortName evidence="9">DHOdehase</shortName>
        <ecNumber evidence="9">1.3.-.-</ecNumber>
    </recommendedName>
</protein>
<feature type="binding site" evidence="9">
    <location>
        <begin position="198"/>
        <end position="199"/>
    </location>
    <ligand>
        <name>substrate</name>
    </ligand>
</feature>
<dbReference type="SUPFAM" id="SSF51395">
    <property type="entry name" value="FMN-linked oxidoreductases"/>
    <property type="match status" value="1"/>
</dbReference>
<evidence type="ECO:0000256" key="8">
    <source>
        <dbReference type="ARBA" id="ARBA00023002"/>
    </source>
</evidence>
<dbReference type="PANTHER" id="PTHR48109:SF1">
    <property type="entry name" value="DIHYDROOROTATE DEHYDROGENASE (FUMARATE)"/>
    <property type="match status" value="1"/>
</dbReference>
<organism evidence="11 12">
    <name type="scientific">Paratractidigestivibacter faecalis</name>
    <dbReference type="NCBI Taxonomy" id="2292441"/>
    <lineage>
        <taxon>Bacteria</taxon>
        <taxon>Bacillati</taxon>
        <taxon>Actinomycetota</taxon>
        <taxon>Coriobacteriia</taxon>
        <taxon>Coriobacteriales</taxon>
        <taxon>Atopobiaceae</taxon>
        <taxon>Paratractidigestivibacter</taxon>
    </lineage>
</organism>
<sequence length="309" mass="32204">MAKSCVNMAVDLGGVKMQNPVNTASGTFGFGWQFEGFFDVSRLGAITTKGCSAEPWLGNPEPRMCEVPSGMMNTVGLANPGVAGMLDSCGDYLRELEGRGCRVILQAAGHSHEEYIAAVEKIEELAPWCSGIELNISCPNIARGGALVGGTPESASEVVEAVRDRVHRPLLVKMAPVRVPEIARACEAAGADALCLINTINGMHLNVHTRRSMLSKPTGGVSGPAIHAIAVRMVWEAGNAVKIPINGMGGVATWEDAAEMILAGATSVTVGTANFYDPCAASKIVDGLAGWAVEQGVSDINELIGAAQC</sequence>
<comment type="subcellular location">
    <subcellularLocation>
        <location evidence="1 9">Cytoplasm</location>
    </subcellularLocation>
</comment>
<dbReference type="Gene3D" id="3.20.20.70">
    <property type="entry name" value="Aldolase class I"/>
    <property type="match status" value="1"/>
</dbReference>
<keyword evidence="8 9" id="KW-0560">Oxidoreductase</keyword>
<evidence type="ECO:0000313" key="12">
    <source>
        <dbReference type="Proteomes" id="UP001478817"/>
    </source>
</evidence>
<feature type="binding site" evidence="9">
    <location>
        <position position="173"/>
    </location>
    <ligand>
        <name>FMN</name>
        <dbReference type="ChEBI" id="CHEBI:58210"/>
    </ligand>
</feature>
<feature type="binding site" evidence="9">
    <location>
        <position position="197"/>
    </location>
    <ligand>
        <name>FMN</name>
        <dbReference type="ChEBI" id="CHEBI:58210"/>
    </ligand>
</feature>
<comment type="caution">
    <text evidence="11">The sequence shown here is derived from an EMBL/GenBank/DDBJ whole genome shotgun (WGS) entry which is preliminary data.</text>
</comment>
<evidence type="ECO:0000256" key="9">
    <source>
        <dbReference type="HAMAP-Rule" id="MF_00224"/>
    </source>
</evidence>
<dbReference type="InterPro" id="IPR012135">
    <property type="entry name" value="Dihydroorotate_DH_1_2"/>
</dbReference>
<dbReference type="Pfam" id="PF01180">
    <property type="entry name" value="DHO_dh"/>
    <property type="match status" value="1"/>
</dbReference>
<evidence type="ECO:0000256" key="1">
    <source>
        <dbReference type="ARBA" id="ARBA00004496"/>
    </source>
</evidence>
<evidence type="ECO:0000256" key="7">
    <source>
        <dbReference type="ARBA" id="ARBA00022975"/>
    </source>
</evidence>
<evidence type="ECO:0000256" key="5">
    <source>
        <dbReference type="ARBA" id="ARBA00022630"/>
    </source>
</evidence>
<comment type="pathway">
    <text evidence="2 9">Pyrimidine metabolism; UMP biosynthesis via de novo pathway.</text>
</comment>
<evidence type="ECO:0000259" key="10">
    <source>
        <dbReference type="Pfam" id="PF01180"/>
    </source>
</evidence>
<gene>
    <name evidence="9" type="primary">pyrD</name>
    <name evidence="11" type="ORF">AAAT05_07615</name>
</gene>
<keyword evidence="12" id="KW-1185">Reference proteome</keyword>
<evidence type="ECO:0000256" key="2">
    <source>
        <dbReference type="ARBA" id="ARBA00004725"/>
    </source>
</evidence>